<dbReference type="EMBL" id="FRYL01000016">
    <property type="protein sequence ID" value="SHO80691.1"/>
    <property type="molecule type" value="Genomic_DNA"/>
</dbReference>
<comment type="subcellular location">
    <subcellularLocation>
        <location evidence="1">Membrane</location>
    </subcellularLocation>
</comment>
<dbReference type="PRINTS" id="PR00811">
    <property type="entry name" value="BCTERIALGSPD"/>
</dbReference>
<feature type="domain" description="Type II/III secretion system secretin-like" evidence="3">
    <location>
        <begin position="493"/>
        <end position="658"/>
    </location>
</feature>
<organism evidence="4">
    <name type="scientific">hydrothermal vent metagenome</name>
    <dbReference type="NCBI Taxonomy" id="652676"/>
    <lineage>
        <taxon>unclassified sequences</taxon>
        <taxon>metagenomes</taxon>
        <taxon>ecological metagenomes</taxon>
    </lineage>
</organism>
<dbReference type="Gene3D" id="3.30.1370.120">
    <property type="match status" value="1"/>
</dbReference>
<dbReference type="PANTHER" id="PTHR30332:SF25">
    <property type="entry name" value="SECRETIN XPSD"/>
    <property type="match status" value="1"/>
</dbReference>
<keyword evidence="2" id="KW-0472">Membrane</keyword>
<protein>
    <submittedName>
        <fullName evidence="4">General secretion pathway protein D</fullName>
    </submittedName>
</protein>
<dbReference type="InterPro" id="IPR050810">
    <property type="entry name" value="Bact_Secretion_Sys_Channel"/>
</dbReference>
<dbReference type="PROSITE" id="PS51257">
    <property type="entry name" value="PROKAR_LIPOPROTEIN"/>
    <property type="match status" value="1"/>
</dbReference>
<dbReference type="InterPro" id="IPR004845">
    <property type="entry name" value="T2SS_GspD_CS"/>
</dbReference>
<name>A0A1W1EIJ6_9ZZZZ</name>
<dbReference type="GO" id="GO:0009306">
    <property type="term" value="P:protein secretion"/>
    <property type="evidence" value="ECO:0007669"/>
    <property type="project" value="InterPro"/>
</dbReference>
<dbReference type="AlphaFoldDB" id="A0A1W1EIJ6"/>
<evidence type="ECO:0000313" key="4">
    <source>
        <dbReference type="EMBL" id="SHO80691.1"/>
    </source>
</evidence>
<dbReference type="PANTHER" id="PTHR30332">
    <property type="entry name" value="PROBABLE GENERAL SECRETION PATHWAY PROTEIN D"/>
    <property type="match status" value="1"/>
</dbReference>
<gene>
    <name evidence="4" type="ORF">MNB_SV-15-294</name>
</gene>
<proteinExistence type="predicted"/>
<dbReference type="InterPro" id="IPR038591">
    <property type="entry name" value="NolW-like_sf"/>
</dbReference>
<dbReference type="InterPro" id="IPR001775">
    <property type="entry name" value="GspD/PilQ"/>
</dbReference>
<dbReference type="PROSITE" id="PS00875">
    <property type="entry name" value="T2SP_D"/>
    <property type="match status" value="1"/>
</dbReference>
<evidence type="ECO:0000256" key="2">
    <source>
        <dbReference type="ARBA" id="ARBA00023136"/>
    </source>
</evidence>
<reference evidence="4" key="1">
    <citation type="submission" date="2016-10" db="EMBL/GenBank/DDBJ databases">
        <authorList>
            <person name="de Groot N.N."/>
        </authorList>
    </citation>
    <scope>NUCLEOTIDE SEQUENCE</scope>
</reference>
<evidence type="ECO:0000256" key="1">
    <source>
        <dbReference type="ARBA" id="ARBA00004370"/>
    </source>
</evidence>
<evidence type="ECO:0000259" key="3">
    <source>
        <dbReference type="Pfam" id="PF00263"/>
    </source>
</evidence>
<sequence length="680" mass="75836">MNIRLIVIALIVLFMTSCTQYSTLNPNDKVNSDSFFTPDINLTNVDNNYNNSYQKRYIKKRYKASIERIKLSDRFRQQKFTKTKQLQRAKLKPKFIDRKGVKVSVENIPVAKFIDLVFGAVLKLNYSYSNAVKTNKATISLNMQRETTPRELFDIAVSMLRDNNIAVEQIRTLFQFDKQSKSVAIKAKKNFIYGRDFPLSGLEGQNITVLFPYYYVPLRNMLRSGFTSSSPVVKSIKEVAGANVLTISGEAKEVHRILEAARLLDQSSMKSKKAVLFKMRYIQSKDFLTRVSSLLRASGIPVAKNTNSRGVLMVDVPELNSIYVVSSKQSWINTIASWHRRFDNISVLGDESHIFFYKPSFRKAEELVGLINKLLGNIGSGVVGENNSTTVEIAEDFAILDEQQNNIMINTTAYKYKEILSHLERLDKTPKQILIEVTIAEVKLIDELKYGIEWYLKKNNYTVGTQGSMGIGSGGILGTILNGDLSVILNASSKDTVFHVLSSPKLIVLDRESASINIGDQVPILTSNTTSSNPTSTDTTRTQSVEYRNTGIILSVTPYVNSKGILTLDISQEVSNVSKNSGSNIDSPIISTRNIKTKVALKSGETVMLGGLISKDKSTVDNKVPLLGDLPLLGGLFKTTSDGGTKTELFITVKPTIINNTDDTKIVTGEMRKLFENIKR</sequence>
<dbReference type="GO" id="GO:0015627">
    <property type="term" value="C:type II protein secretion system complex"/>
    <property type="evidence" value="ECO:0007669"/>
    <property type="project" value="TreeGrafter"/>
</dbReference>
<dbReference type="Pfam" id="PF00263">
    <property type="entry name" value="Secretin"/>
    <property type="match status" value="1"/>
</dbReference>
<dbReference type="GO" id="GO:0016020">
    <property type="term" value="C:membrane"/>
    <property type="evidence" value="ECO:0007669"/>
    <property type="project" value="UniProtKB-SubCell"/>
</dbReference>
<accession>A0A1W1EIJ6</accession>
<dbReference type="InterPro" id="IPR004846">
    <property type="entry name" value="T2SS/T3SS_dom"/>
</dbReference>